<keyword evidence="1" id="KW-0479">Metal-binding</keyword>
<dbReference type="Pfam" id="PF01807">
    <property type="entry name" value="Zn_ribbon_DnaG"/>
    <property type="match status" value="1"/>
</dbReference>
<dbReference type="InterPro" id="IPR050219">
    <property type="entry name" value="DnaG_primase"/>
</dbReference>
<dbReference type="Gene3D" id="3.40.1360.10">
    <property type="match status" value="1"/>
</dbReference>
<reference evidence="5 6" key="1">
    <citation type="submission" date="2023-05" db="EMBL/GenBank/DDBJ databases">
        <title>Genome sequence of Pinibacter sp. MAH-24.</title>
        <authorList>
            <person name="Huq M.A."/>
        </authorList>
    </citation>
    <scope>NUCLEOTIDE SEQUENCE [LARGE SCALE GENOMIC DNA]</scope>
    <source>
        <strain evidence="5 6">MAH-24</strain>
    </source>
</reference>
<evidence type="ECO:0000256" key="2">
    <source>
        <dbReference type="ARBA" id="ARBA00022771"/>
    </source>
</evidence>
<accession>A0ABT6RFL3</accession>
<evidence type="ECO:0000256" key="3">
    <source>
        <dbReference type="ARBA" id="ARBA00022833"/>
    </source>
</evidence>
<sequence>MDKEYFNTRHAKSIDIVDWLTKKGHSPQKISGNDYWYLSPLRQEKTASFKVNRKLNVWYDHGLGKGGNMIDLGILYYGCNVKELLQKLKSPFLFQPQEGVKNSDEKHASKITILDANQPISNGNLLAYLQERNVSLEVAIEFLYEVDFETNSKRYYALGFKNNSGGFELRNKYFKGSSSPKDTTLIDQENVENLLVFEGFFSFLSYETMHNSGNELTNFLVLNSLSFFEKSIEKMMTYTVVKLCLDNDPAGERCVQLALKLSEKFKDERHLYKDFKDLNDQLMHLKPAFKQRQRLR</sequence>
<name>A0ABT6RFL3_9BACT</name>
<evidence type="ECO:0000313" key="6">
    <source>
        <dbReference type="Proteomes" id="UP001226434"/>
    </source>
</evidence>
<dbReference type="PANTHER" id="PTHR30313:SF2">
    <property type="entry name" value="DNA PRIMASE"/>
    <property type="match status" value="1"/>
</dbReference>
<dbReference type="Proteomes" id="UP001226434">
    <property type="component" value="Unassembled WGS sequence"/>
</dbReference>
<evidence type="ECO:0000259" key="4">
    <source>
        <dbReference type="Pfam" id="PF01807"/>
    </source>
</evidence>
<gene>
    <name evidence="5" type="ORF">QJ048_16070</name>
</gene>
<feature type="domain" description="Zinc finger CHC2-type" evidence="4">
    <location>
        <begin position="12"/>
        <end position="88"/>
    </location>
</feature>
<dbReference type="Pfam" id="PF13155">
    <property type="entry name" value="Toprim_2"/>
    <property type="match status" value="1"/>
</dbReference>
<comment type="caution">
    <text evidence="5">The sequence shown here is derived from an EMBL/GenBank/DDBJ whole genome shotgun (WGS) entry which is preliminary data.</text>
</comment>
<organism evidence="5 6">
    <name type="scientific">Pinibacter soli</name>
    <dbReference type="NCBI Taxonomy" id="3044211"/>
    <lineage>
        <taxon>Bacteria</taxon>
        <taxon>Pseudomonadati</taxon>
        <taxon>Bacteroidota</taxon>
        <taxon>Chitinophagia</taxon>
        <taxon>Chitinophagales</taxon>
        <taxon>Chitinophagaceae</taxon>
        <taxon>Pinibacter</taxon>
    </lineage>
</organism>
<dbReference type="InterPro" id="IPR036977">
    <property type="entry name" value="DNA_primase_Znf_CHC2"/>
</dbReference>
<keyword evidence="2" id="KW-0863">Zinc-finger</keyword>
<dbReference type="RefSeq" id="WP_282335424.1">
    <property type="nucleotide sequence ID" value="NZ_JASBRG010000007.1"/>
</dbReference>
<evidence type="ECO:0000313" key="5">
    <source>
        <dbReference type="EMBL" id="MDI3321313.1"/>
    </source>
</evidence>
<protein>
    <submittedName>
        <fullName evidence="5">Toprim domain-containing protein</fullName>
    </submittedName>
</protein>
<proteinExistence type="predicted"/>
<dbReference type="EMBL" id="JASBRG010000007">
    <property type="protein sequence ID" value="MDI3321313.1"/>
    <property type="molecule type" value="Genomic_DNA"/>
</dbReference>
<dbReference type="PANTHER" id="PTHR30313">
    <property type="entry name" value="DNA PRIMASE"/>
    <property type="match status" value="1"/>
</dbReference>
<dbReference type="Gene3D" id="3.90.580.10">
    <property type="entry name" value="Zinc finger, CHC2-type domain"/>
    <property type="match status" value="1"/>
</dbReference>
<keyword evidence="6" id="KW-1185">Reference proteome</keyword>
<dbReference type="InterPro" id="IPR002694">
    <property type="entry name" value="Znf_CHC2"/>
</dbReference>
<keyword evidence="3" id="KW-0862">Zinc</keyword>
<evidence type="ECO:0000256" key="1">
    <source>
        <dbReference type="ARBA" id="ARBA00022723"/>
    </source>
</evidence>
<dbReference type="SUPFAM" id="SSF57783">
    <property type="entry name" value="Zinc beta-ribbon"/>
    <property type="match status" value="1"/>
</dbReference>